<feature type="domain" description="Aminotransferase class I/classII large" evidence="6">
    <location>
        <begin position="33"/>
        <end position="388"/>
    </location>
</feature>
<dbReference type="GO" id="GO:0047804">
    <property type="term" value="F:cysteine-S-conjugate beta-lyase activity"/>
    <property type="evidence" value="ECO:0007669"/>
    <property type="project" value="UniProtKB-EC"/>
</dbReference>
<sequence length="402" mass="44172">MTTDGFDFRTPVDRWDTHSAKWDLLAAPYGRDAVALSVADMEFRTAPAVIEAVENAAKLGTYGYTEVFDDFRRAAADWQRRRHGWNPDPDDLVFFPRIVQCVAALANFIIPDRTGRRARVVSFTPAYHPLLEVCERAGASIELVELLDTASKARIDFDALESAMTGADLLLLTNPHNPSGRVWSRQELERIAAITRPGGALVLSDDIHADFTRPGGAPYTPLADLAPDLWEAGRILQCASPGKTFTIAGLEASAVFAHGRIIDELENAKRRLGLHNPNYFAIPAAIAAWKHAERWVDALNETITENIRAARALLALELPEARVADPEGTYLLWVDARAYAPSAARIEGACRASRVLVTPGGEFGEAFEGFFRINTAMPLDPLLEALRRFSRALASPSTDLIN</sequence>
<dbReference type="InterPro" id="IPR004839">
    <property type="entry name" value="Aminotransferase_I/II_large"/>
</dbReference>
<dbReference type="EC" id="4.4.1.13" evidence="2"/>
<evidence type="ECO:0000256" key="4">
    <source>
        <dbReference type="ARBA" id="ARBA00023239"/>
    </source>
</evidence>
<evidence type="ECO:0000259" key="6">
    <source>
        <dbReference type="Pfam" id="PF00155"/>
    </source>
</evidence>
<dbReference type="Pfam" id="PF00155">
    <property type="entry name" value="Aminotran_1_2"/>
    <property type="match status" value="1"/>
</dbReference>
<dbReference type="InterPro" id="IPR015422">
    <property type="entry name" value="PyrdxlP-dep_Trfase_small"/>
</dbReference>
<keyword evidence="8" id="KW-1185">Reference proteome</keyword>
<dbReference type="CDD" id="cd00609">
    <property type="entry name" value="AAT_like"/>
    <property type="match status" value="1"/>
</dbReference>
<reference evidence="7" key="1">
    <citation type="submission" date="2020-08" db="EMBL/GenBank/DDBJ databases">
        <title>Sequencing the genomes of 1000 actinobacteria strains.</title>
        <authorList>
            <person name="Klenk H.-P."/>
        </authorList>
    </citation>
    <scope>NUCLEOTIDE SEQUENCE</scope>
    <source>
        <strain evidence="7">DSM 10695</strain>
    </source>
</reference>
<keyword evidence="3" id="KW-0663">Pyridoxal phosphate</keyword>
<dbReference type="Gene3D" id="3.90.1150.10">
    <property type="entry name" value="Aspartate Aminotransferase, domain 1"/>
    <property type="match status" value="1"/>
</dbReference>
<dbReference type="Gene3D" id="3.40.640.10">
    <property type="entry name" value="Type I PLP-dependent aspartate aminotransferase-like (Major domain)"/>
    <property type="match status" value="1"/>
</dbReference>
<dbReference type="Proteomes" id="UP000617426">
    <property type="component" value="Unassembled WGS sequence"/>
</dbReference>
<comment type="cofactor">
    <cofactor evidence="1">
        <name>pyridoxal 5'-phosphate</name>
        <dbReference type="ChEBI" id="CHEBI:597326"/>
    </cofactor>
</comment>
<dbReference type="InterPro" id="IPR015424">
    <property type="entry name" value="PyrdxlP-dep_Trfase"/>
</dbReference>
<name>A0A923E4S5_9ACTO</name>
<dbReference type="PANTHER" id="PTHR43525:SF1">
    <property type="entry name" value="PROTEIN MALY"/>
    <property type="match status" value="1"/>
</dbReference>
<proteinExistence type="inferred from homology"/>
<comment type="caution">
    <text evidence="7">The sequence shown here is derived from an EMBL/GenBank/DDBJ whole genome shotgun (WGS) entry which is preliminary data.</text>
</comment>
<accession>A0A923E4S5</accession>
<comment type="similarity">
    <text evidence="5">Belongs to the class-II pyridoxal-phosphate-dependent aminotransferase family. MalY/PatB cystathionine beta-lyase subfamily.</text>
</comment>
<evidence type="ECO:0000256" key="5">
    <source>
        <dbReference type="ARBA" id="ARBA00037974"/>
    </source>
</evidence>
<protein>
    <recommendedName>
        <fullName evidence="2">cysteine-S-conjugate beta-lyase</fullName>
        <ecNumber evidence="2">4.4.1.13</ecNumber>
    </recommendedName>
</protein>
<dbReference type="InterPro" id="IPR051798">
    <property type="entry name" value="Class-II_PLP-Dep_Aminotrans"/>
</dbReference>
<dbReference type="SUPFAM" id="SSF53383">
    <property type="entry name" value="PLP-dependent transferases"/>
    <property type="match status" value="1"/>
</dbReference>
<evidence type="ECO:0000256" key="2">
    <source>
        <dbReference type="ARBA" id="ARBA00012224"/>
    </source>
</evidence>
<dbReference type="InterPro" id="IPR015421">
    <property type="entry name" value="PyrdxlP-dep_Trfase_major"/>
</dbReference>
<organism evidence="7 8">
    <name type="scientific">Schaalia hyovaginalis</name>
    <dbReference type="NCBI Taxonomy" id="29316"/>
    <lineage>
        <taxon>Bacteria</taxon>
        <taxon>Bacillati</taxon>
        <taxon>Actinomycetota</taxon>
        <taxon>Actinomycetes</taxon>
        <taxon>Actinomycetales</taxon>
        <taxon>Actinomycetaceae</taxon>
        <taxon>Schaalia</taxon>
    </lineage>
</organism>
<dbReference type="AlphaFoldDB" id="A0A923E4S5"/>
<dbReference type="GO" id="GO:0030170">
    <property type="term" value="F:pyridoxal phosphate binding"/>
    <property type="evidence" value="ECO:0007669"/>
    <property type="project" value="InterPro"/>
</dbReference>
<evidence type="ECO:0000256" key="3">
    <source>
        <dbReference type="ARBA" id="ARBA00022898"/>
    </source>
</evidence>
<evidence type="ECO:0000313" key="7">
    <source>
        <dbReference type="EMBL" id="MBB6334878.1"/>
    </source>
</evidence>
<evidence type="ECO:0000256" key="1">
    <source>
        <dbReference type="ARBA" id="ARBA00001933"/>
    </source>
</evidence>
<dbReference type="EMBL" id="JACHMK010000001">
    <property type="protein sequence ID" value="MBB6334878.1"/>
    <property type="molecule type" value="Genomic_DNA"/>
</dbReference>
<dbReference type="PANTHER" id="PTHR43525">
    <property type="entry name" value="PROTEIN MALY"/>
    <property type="match status" value="1"/>
</dbReference>
<gene>
    <name evidence="7" type="ORF">HD592_001443</name>
</gene>
<evidence type="ECO:0000313" key="8">
    <source>
        <dbReference type="Proteomes" id="UP000617426"/>
    </source>
</evidence>
<dbReference type="RefSeq" id="WP_184452929.1">
    <property type="nucleotide sequence ID" value="NZ_JACHMK010000001.1"/>
</dbReference>
<keyword evidence="4 7" id="KW-0456">Lyase</keyword>